<name>A0A5C6BRP3_9PLAN</name>
<protein>
    <recommendedName>
        <fullName evidence="1">PilZ domain-containing protein</fullName>
    </recommendedName>
</protein>
<dbReference type="InterPro" id="IPR009875">
    <property type="entry name" value="PilZ_domain"/>
</dbReference>
<dbReference type="AlphaFoldDB" id="A0A5C6BRP3"/>
<sequence>MSAHGQAEGTSNQSILTNAEELSAFVASLVGNADYSGREKRISQRHPFSAEVTIQQLDSNRQPVGEAIAAVTRDISTGGASLISPTFVSAAFLIVEIAHPTGTKKRLLMEVSRSRPFRKYFETGGKFVTEL</sequence>
<gene>
    <name evidence="2" type="ORF">CA54_27380</name>
</gene>
<comment type="caution">
    <text evidence="2">The sequence shown here is derived from an EMBL/GenBank/DDBJ whole genome shotgun (WGS) entry which is preliminary data.</text>
</comment>
<proteinExistence type="predicted"/>
<evidence type="ECO:0000313" key="2">
    <source>
        <dbReference type="EMBL" id="TWU13896.1"/>
    </source>
</evidence>
<dbReference type="EMBL" id="SJPP01000001">
    <property type="protein sequence ID" value="TWU13896.1"/>
    <property type="molecule type" value="Genomic_DNA"/>
</dbReference>
<accession>A0A5C6BRP3</accession>
<organism evidence="2 3">
    <name type="scientific">Symmachiella macrocystis</name>
    <dbReference type="NCBI Taxonomy" id="2527985"/>
    <lineage>
        <taxon>Bacteria</taxon>
        <taxon>Pseudomonadati</taxon>
        <taxon>Planctomycetota</taxon>
        <taxon>Planctomycetia</taxon>
        <taxon>Planctomycetales</taxon>
        <taxon>Planctomycetaceae</taxon>
        <taxon>Symmachiella</taxon>
    </lineage>
</organism>
<dbReference type="GO" id="GO:0035438">
    <property type="term" value="F:cyclic-di-GMP binding"/>
    <property type="evidence" value="ECO:0007669"/>
    <property type="project" value="InterPro"/>
</dbReference>
<dbReference type="Pfam" id="PF07238">
    <property type="entry name" value="PilZ"/>
    <property type="match status" value="1"/>
</dbReference>
<feature type="domain" description="PilZ" evidence="1">
    <location>
        <begin position="40"/>
        <end position="127"/>
    </location>
</feature>
<dbReference type="OrthoDB" id="268702at2"/>
<evidence type="ECO:0000259" key="1">
    <source>
        <dbReference type="Pfam" id="PF07238"/>
    </source>
</evidence>
<keyword evidence="3" id="KW-1185">Reference proteome</keyword>
<reference evidence="2 3" key="1">
    <citation type="submission" date="2019-02" db="EMBL/GenBank/DDBJ databases">
        <title>Deep-cultivation of Planctomycetes and their phenomic and genomic characterization uncovers novel biology.</title>
        <authorList>
            <person name="Wiegand S."/>
            <person name="Jogler M."/>
            <person name="Boedeker C."/>
            <person name="Pinto D."/>
            <person name="Vollmers J."/>
            <person name="Rivas-Marin E."/>
            <person name="Kohn T."/>
            <person name="Peeters S.H."/>
            <person name="Heuer A."/>
            <person name="Rast P."/>
            <person name="Oberbeckmann S."/>
            <person name="Bunk B."/>
            <person name="Jeske O."/>
            <person name="Meyerdierks A."/>
            <person name="Storesund J.E."/>
            <person name="Kallscheuer N."/>
            <person name="Luecker S."/>
            <person name="Lage O.M."/>
            <person name="Pohl T."/>
            <person name="Merkel B.J."/>
            <person name="Hornburger P."/>
            <person name="Mueller R.-W."/>
            <person name="Bruemmer F."/>
            <person name="Labrenz M."/>
            <person name="Spormann A.M."/>
            <person name="Op Den Camp H."/>
            <person name="Overmann J."/>
            <person name="Amann R."/>
            <person name="Jetten M.S.M."/>
            <person name="Mascher T."/>
            <person name="Medema M.H."/>
            <person name="Devos D.P."/>
            <person name="Kaster A.-K."/>
            <person name="Ovreas L."/>
            <person name="Rohde M."/>
            <person name="Galperin M.Y."/>
            <person name="Jogler C."/>
        </authorList>
    </citation>
    <scope>NUCLEOTIDE SEQUENCE [LARGE SCALE GENOMIC DNA]</scope>
    <source>
        <strain evidence="2 3">CA54</strain>
    </source>
</reference>
<dbReference type="Proteomes" id="UP000320735">
    <property type="component" value="Unassembled WGS sequence"/>
</dbReference>
<evidence type="ECO:0000313" key="3">
    <source>
        <dbReference type="Proteomes" id="UP000320735"/>
    </source>
</evidence>